<feature type="domain" description="Co-chaperone DjlA N-terminal" evidence="1">
    <location>
        <begin position="34"/>
        <end position="133"/>
    </location>
</feature>
<accession>A0A5Q0H077</accession>
<dbReference type="EMBL" id="CP034550">
    <property type="protein sequence ID" value="QFZ19636.1"/>
    <property type="molecule type" value="Genomic_DNA"/>
</dbReference>
<reference evidence="3" key="1">
    <citation type="journal article" date="2021" name="Curr. Microbiol.">
        <title>Complete genome of nocamycin-producing strain Saccharothrix syringae NRRL B-16468 reveals the biosynthetic potential for secondary metabolites.</title>
        <authorList>
            <person name="Mo X."/>
            <person name="Yang S."/>
        </authorList>
    </citation>
    <scope>NUCLEOTIDE SEQUENCE [LARGE SCALE GENOMIC DNA]</scope>
    <source>
        <strain evidence="3">ATCC 51364 / DSM 43886 / JCM 6844 / KCTC 9398 / NBRC 14523 / NRRL B-16468 / INA 2240</strain>
    </source>
</reference>
<evidence type="ECO:0000259" key="1">
    <source>
        <dbReference type="Pfam" id="PF05099"/>
    </source>
</evidence>
<gene>
    <name evidence="2" type="ORF">EKG83_21335</name>
</gene>
<dbReference type="InterPro" id="IPR007791">
    <property type="entry name" value="DjlA_N"/>
</dbReference>
<dbReference type="SUPFAM" id="SSF158682">
    <property type="entry name" value="TerB-like"/>
    <property type="match status" value="1"/>
</dbReference>
<protein>
    <recommendedName>
        <fullName evidence="1">Co-chaperone DjlA N-terminal domain-containing protein</fullName>
    </recommendedName>
</protein>
<proteinExistence type="predicted"/>
<name>A0A5Q0H077_SACSY</name>
<dbReference type="Proteomes" id="UP000325787">
    <property type="component" value="Chromosome"/>
</dbReference>
<dbReference type="RefSeq" id="WP_033429665.1">
    <property type="nucleotide sequence ID" value="NZ_CP034550.1"/>
</dbReference>
<organism evidence="2 3">
    <name type="scientific">Saccharothrix syringae</name>
    <name type="common">Nocardiopsis syringae</name>
    <dbReference type="NCBI Taxonomy" id="103733"/>
    <lineage>
        <taxon>Bacteria</taxon>
        <taxon>Bacillati</taxon>
        <taxon>Actinomycetota</taxon>
        <taxon>Actinomycetes</taxon>
        <taxon>Pseudonocardiales</taxon>
        <taxon>Pseudonocardiaceae</taxon>
        <taxon>Saccharothrix</taxon>
    </lineage>
</organism>
<evidence type="ECO:0000313" key="2">
    <source>
        <dbReference type="EMBL" id="QFZ19636.1"/>
    </source>
</evidence>
<dbReference type="Gene3D" id="1.10.3680.10">
    <property type="entry name" value="TerB-like"/>
    <property type="match status" value="1"/>
</dbReference>
<dbReference type="OrthoDB" id="3700345at2"/>
<dbReference type="AlphaFoldDB" id="A0A5Q0H077"/>
<sequence length="160" mass="17748">MTTESMVPASEFARDDYGINAVTETAMRNYGYVLLAIAGADGEVSHAELDWLLHHQRKFGAPQHVLDDYASFDHRAADIDRLLADIRVDVPTWKAERHLVYHAIRICRADGAYGEAERAKVDRAAELLGVDRGTVLTLHALVDAEDALTNMRKAVFGIDT</sequence>
<dbReference type="KEGG" id="ssyi:EKG83_21335"/>
<keyword evidence="3" id="KW-1185">Reference proteome</keyword>
<dbReference type="Pfam" id="PF05099">
    <property type="entry name" value="TerB"/>
    <property type="match status" value="1"/>
</dbReference>
<evidence type="ECO:0000313" key="3">
    <source>
        <dbReference type="Proteomes" id="UP000325787"/>
    </source>
</evidence>
<dbReference type="InterPro" id="IPR029024">
    <property type="entry name" value="TerB-like"/>
</dbReference>